<name>A0ACC3SVE6_LIPKO</name>
<dbReference type="EMBL" id="MU971409">
    <property type="protein sequence ID" value="KAK9235623.1"/>
    <property type="molecule type" value="Genomic_DNA"/>
</dbReference>
<reference evidence="2" key="1">
    <citation type="journal article" date="2024" name="Front. Bioeng. Biotechnol.">
        <title>Genome-scale model development and genomic sequencing of the oleaginous clade Lipomyces.</title>
        <authorList>
            <person name="Czajka J.J."/>
            <person name="Han Y."/>
            <person name="Kim J."/>
            <person name="Mondo S.J."/>
            <person name="Hofstad B.A."/>
            <person name="Robles A."/>
            <person name="Haridas S."/>
            <person name="Riley R."/>
            <person name="LaButti K."/>
            <person name="Pangilinan J."/>
            <person name="Andreopoulos W."/>
            <person name="Lipzen A."/>
            <person name="Yan J."/>
            <person name="Wang M."/>
            <person name="Ng V."/>
            <person name="Grigoriev I.V."/>
            <person name="Spatafora J.W."/>
            <person name="Magnuson J.K."/>
            <person name="Baker S.E."/>
            <person name="Pomraning K.R."/>
        </authorList>
    </citation>
    <scope>NUCLEOTIDE SEQUENCE [LARGE SCALE GENOMIC DNA]</scope>
    <source>
        <strain evidence="2">CBS 7786</strain>
    </source>
</reference>
<dbReference type="Proteomes" id="UP001433508">
    <property type="component" value="Unassembled WGS sequence"/>
</dbReference>
<evidence type="ECO:0000313" key="2">
    <source>
        <dbReference type="Proteomes" id="UP001433508"/>
    </source>
</evidence>
<protein>
    <submittedName>
        <fullName evidence="1">Uncharacterized protein</fullName>
    </submittedName>
</protein>
<gene>
    <name evidence="1" type="ORF">V1525DRAFT_409464</name>
</gene>
<sequence length="157" mass="17050">MAESAQAVTALSLLRSGVSLQLFGLIWGYTVALTPFPKLALTAHIQSMTQGSMILGVGLLLRQSNLLKLSPLELTITWWGFALAWPAVIVQCFNAFWGTNRLLKITAASAGANGAKAWQEETVFLTLMLSGLVLIGSFTVILLALFREQKQSTKKLK</sequence>
<comment type="caution">
    <text evidence="1">The sequence shown here is derived from an EMBL/GenBank/DDBJ whole genome shotgun (WGS) entry which is preliminary data.</text>
</comment>
<keyword evidence="2" id="KW-1185">Reference proteome</keyword>
<organism evidence="1 2">
    <name type="scientific">Lipomyces kononenkoae</name>
    <name type="common">Yeast</name>
    <dbReference type="NCBI Taxonomy" id="34357"/>
    <lineage>
        <taxon>Eukaryota</taxon>
        <taxon>Fungi</taxon>
        <taxon>Dikarya</taxon>
        <taxon>Ascomycota</taxon>
        <taxon>Saccharomycotina</taxon>
        <taxon>Lipomycetes</taxon>
        <taxon>Lipomycetales</taxon>
        <taxon>Lipomycetaceae</taxon>
        <taxon>Lipomyces</taxon>
    </lineage>
</organism>
<accession>A0ACC3SVE6</accession>
<evidence type="ECO:0000313" key="1">
    <source>
        <dbReference type="EMBL" id="KAK9235623.1"/>
    </source>
</evidence>
<proteinExistence type="predicted"/>